<keyword evidence="8" id="KW-1185">Reference proteome</keyword>
<dbReference type="SUPFAM" id="SSF56059">
    <property type="entry name" value="Glutathione synthetase ATP-binding domain-like"/>
    <property type="match status" value="1"/>
</dbReference>
<dbReference type="AlphaFoldDB" id="A0A031LJZ0"/>
<organism evidence="7 8">
    <name type="scientific">Candidatus Acidianus copahuensis</name>
    <dbReference type="NCBI Taxonomy" id="1160895"/>
    <lineage>
        <taxon>Archaea</taxon>
        <taxon>Thermoproteota</taxon>
        <taxon>Thermoprotei</taxon>
        <taxon>Sulfolobales</taxon>
        <taxon>Sulfolobaceae</taxon>
        <taxon>Acidianus</taxon>
    </lineage>
</organism>
<dbReference type="GO" id="GO:0006099">
    <property type="term" value="P:tricarboxylic acid cycle"/>
    <property type="evidence" value="ECO:0007669"/>
    <property type="project" value="InterPro"/>
</dbReference>
<evidence type="ECO:0000256" key="4">
    <source>
        <dbReference type="ARBA" id="ARBA00022842"/>
    </source>
</evidence>
<keyword evidence="2" id="KW-0479">Metal-binding</keyword>
<proteinExistence type="predicted"/>
<dbReference type="PANTHER" id="PTHR11815:SF10">
    <property type="entry name" value="SUCCINATE--COA LIGASE [GDP-FORMING] SUBUNIT BETA, MITOCHONDRIAL"/>
    <property type="match status" value="1"/>
</dbReference>
<sequence length="335" mass="36944">MKLYEYEGKLIFSKVGIPIPKGIVTEGRVVWNGKAVVKAQLLEGGRGKRGLVKVTDDVNKTIEEMRNSGIGKFLVEEVVEHTREIYMSIMMDRSSGEPMLVSSPQGGINVEEASDIKTLIIPIERGPRGYDIFTVEKYLRVKGLESVIKGLYKIVTEYDADLAEINPLAVTDRGVIALDSKVILDDNALFRHEELLKEIGRKEESDNYVELDGDIGIIGNGAGLTMATMDMVKLMGGMPADFLDVGGGADKERVKECVLKVGNNPKVKKILINIYGGITRCDQVAEGIISAYTDVKKPIFVRLVGTNEEEGWKMLEKVGIKFYQDVESAVGDVLR</sequence>
<dbReference type="Pfam" id="PF00549">
    <property type="entry name" value="Ligase_CoA"/>
    <property type="match status" value="1"/>
</dbReference>
<reference evidence="7 8" key="1">
    <citation type="submission" date="2014-03" db="EMBL/GenBank/DDBJ databases">
        <title>Draft genome sequence of the novel thermoacidophilic archaea Acidianus copahuensis ALE1 strain, isolated from Copahue volcanic area in Neuquen Argentina.</title>
        <authorList>
            <person name="Urbieta M.S."/>
            <person name="Rascovan N."/>
            <person name="Castro C."/>
            <person name="Revale S."/>
            <person name="Giaveno M.A."/>
            <person name="Vazquez M.P."/>
            <person name="Donati E.R."/>
        </authorList>
    </citation>
    <scope>NUCLEOTIDE SEQUENCE [LARGE SCALE GENOMIC DNA]</scope>
    <source>
        <strain evidence="7 8">ALE1</strain>
    </source>
</reference>
<dbReference type="Gene3D" id="3.30.1490.20">
    <property type="entry name" value="ATP-grasp fold, A domain"/>
    <property type="match status" value="1"/>
</dbReference>
<dbReference type="InterPro" id="IPR013650">
    <property type="entry name" value="ATP-grasp_succ-CoA_synth-type"/>
</dbReference>
<feature type="domain" description="ATP-grasp fold succinyl-CoA synthetase-type" evidence="6">
    <location>
        <begin position="2"/>
        <end position="169"/>
    </location>
</feature>
<evidence type="ECO:0000313" key="7">
    <source>
        <dbReference type="EMBL" id="EZQ01800.1"/>
    </source>
</evidence>
<dbReference type="GO" id="GO:0006104">
    <property type="term" value="P:succinyl-CoA metabolic process"/>
    <property type="evidence" value="ECO:0007669"/>
    <property type="project" value="TreeGrafter"/>
</dbReference>
<dbReference type="InterPro" id="IPR016102">
    <property type="entry name" value="Succinyl-CoA_synth-like"/>
</dbReference>
<dbReference type="InterPro" id="IPR005809">
    <property type="entry name" value="Succ_CoA_ligase-like_bsu"/>
</dbReference>
<dbReference type="Proteomes" id="UP000024332">
    <property type="component" value="Unassembled WGS sequence"/>
</dbReference>
<evidence type="ECO:0000313" key="8">
    <source>
        <dbReference type="Proteomes" id="UP000024332"/>
    </source>
</evidence>
<dbReference type="PANTHER" id="PTHR11815">
    <property type="entry name" value="SUCCINYL-COA SYNTHETASE BETA CHAIN"/>
    <property type="match status" value="1"/>
</dbReference>
<dbReference type="EMBL" id="JFZT01000061">
    <property type="protein sequence ID" value="EZQ01800.1"/>
    <property type="molecule type" value="Genomic_DNA"/>
</dbReference>
<evidence type="ECO:0000256" key="1">
    <source>
        <dbReference type="ARBA" id="ARBA00022598"/>
    </source>
</evidence>
<dbReference type="OrthoDB" id="146449at2157"/>
<gene>
    <name evidence="7" type="ORF">CM19_12050</name>
</gene>
<comment type="caution">
    <text evidence="7">The sequence shown here is derived from an EMBL/GenBank/DDBJ whole genome shotgun (WGS) entry which is preliminary data.</text>
</comment>
<dbReference type="Gene3D" id="3.30.470.20">
    <property type="entry name" value="ATP-grasp fold, B domain"/>
    <property type="match status" value="1"/>
</dbReference>
<dbReference type="InterPro" id="IPR017866">
    <property type="entry name" value="Succ-CoA_synthase_bsu_CS"/>
</dbReference>
<keyword evidence="3" id="KW-0547">Nucleotide-binding</keyword>
<accession>A0A031LJZ0</accession>
<evidence type="ECO:0000259" key="5">
    <source>
        <dbReference type="Pfam" id="PF00549"/>
    </source>
</evidence>
<dbReference type="Pfam" id="PF08442">
    <property type="entry name" value="ATP-grasp_2"/>
    <property type="match status" value="1"/>
</dbReference>
<dbReference type="InterPro" id="IPR005811">
    <property type="entry name" value="SUCC_ACL_C"/>
</dbReference>
<dbReference type="RefSeq" id="WP_048100583.1">
    <property type="nucleotide sequence ID" value="NZ_JFZT01000061.1"/>
</dbReference>
<keyword evidence="1 7" id="KW-0436">Ligase</keyword>
<feature type="domain" description="ATP-citrate synthase/succinyl-CoA ligase C-terminal" evidence="5">
    <location>
        <begin position="220"/>
        <end position="329"/>
    </location>
</feature>
<dbReference type="PROSITE" id="PS01217">
    <property type="entry name" value="SUCCINYL_COA_LIG_3"/>
    <property type="match status" value="1"/>
</dbReference>
<name>A0A031LJZ0_9CREN</name>
<dbReference type="Gene3D" id="3.40.50.261">
    <property type="entry name" value="Succinyl-CoA synthetase domains"/>
    <property type="match status" value="1"/>
</dbReference>
<evidence type="ECO:0000256" key="3">
    <source>
        <dbReference type="ARBA" id="ARBA00022741"/>
    </source>
</evidence>
<dbReference type="PIRSF" id="PIRSF001554">
    <property type="entry name" value="SucCS_beta"/>
    <property type="match status" value="1"/>
</dbReference>
<protein>
    <submittedName>
        <fullName evidence="7">Succinate--CoA ligase</fullName>
    </submittedName>
</protein>
<dbReference type="GO" id="GO:0042709">
    <property type="term" value="C:succinate-CoA ligase complex"/>
    <property type="evidence" value="ECO:0007669"/>
    <property type="project" value="TreeGrafter"/>
</dbReference>
<dbReference type="GO" id="GO:0005524">
    <property type="term" value="F:ATP binding"/>
    <property type="evidence" value="ECO:0007669"/>
    <property type="project" value="InterPro"/>
</dbReference>
<dbReference type="GO" id="GO:0004775">
    <property type="term" value="F:succinate-CoA ligase (ADP-forming) activity"/>
    <property type="evidence" value="ECO:0007669"/>
    <property type="project" value="TreeGrafter"/>
</dbReference>
<dbReference type="STRING" id="1160895.CM19_12050"/>
<dbReference type="GO" id="GO:0046872">
    <property type="term" value="F:metal ion binding"/>
    <property type="evidence" value="ECO:0007669"/>
    <property type="project" value="UniProtKB-KW"/>
</dbReference>
<evidence type="ECO:0000259" key="6">
    <source>
        <dbReference type="Pfam" id="PF08442"/>
    </source>
</evidence>
<keyword evidence="4" id="KW-0460">Magnesium</keyword>
<dbReference type="SUPFAM" id="SSF52210">
    <property type="entry name" value="Succinyl-CoA synthetase domains"/>
    <property type="match status" value="1"/>
</dbReference>
<dbReference type="InterPro" id="IPR013815">
    <property type="entry name" value="ATP_grasp_subdomain_1"/>
</dbReference>
<evidence type="ECO:0000256" key="2">
    <source>
        <dbReference type="ARBA" id="ARBA00022723"/>
    </source>
</evidence>